<keyword evidence="7" id="KW-0479">Metal-binding</keyword>
<dbReference type="SUPFAM" id="SSF52540">
    <property type="entry name" value="P-loop containing nucleoside triphosphate hydrolases"/>
    <property type="match status" value="1"/>
</dbReference>
<dbReference type="EC" id="2.7.1.71" evidence="7"/>
<evidence type="ECO:0000256" key="6">
    <source>
        <dbReference type="ARBA" id="ARBA00023141"/>
    </source>
</evidence>
<feature type="binding site" evidence="7">
    <location>
        <begin position="10"/>
        <end position="15"/>
    </location>
    <ligand>
        <name>ATP</name>
        <dbReference type="ChEBI" id="CHEBI:30616"/>
    </ligand>
</feature>
<dbReference type="UniPathway" id="UPA00053">
    <property type="reaction ID" value="UER00088"/>
</dbReference>
<dbReference type="GO" id="GO:0000287">
    <property type="term" value="F:magnesium ion binding"/>
    <property type="evidence" value="ECO:0007669"/>
    <property type="project" value="UniProtKB-UniRule"/>
</dbReference>
<comment type="caution">
    <text evidence="8">The sequence shown here is derived from an EMBL/GenBank/DDBJ whole genome shotgun (WGS) entry which is preliminary data.</text>
</comment>
<dbReference type="HAMAP" id="MF_00109">
    <property type="entry name" value="Shikimate_kinase"/>
    <property type="match status" value="1"/>
</dbReference>
<proteinExistence type="inferred from homology"/>
<feature type="binding site" evidence="7">
    <location>
        <position position="143"/>
    </location>
    <ligand>
        <name>substrate</name>
    </ligand>
</feature>
<comment type="function">
    <text evidence="7">Catalyzes the specific phosphorylation of the 3-hydroxyl group of shikimic acid using ATP as a cosubstrate.</text>
</comment>
<evidence type="ECO:0000256" key="2">
    <source>
        <dbReference type="ARBA" id="ARBA00022679"/>
    </source>
</evidence>
<dbReference type="GO" id="GO:0009073">
    <property type="term" value="P:aromatic amino acid family biosynthetic process"/>
    <property type="evidence" value="ECO:0007669"/>
    <property type="project" value="UniProtKB-KW"/>
</dbReference>
<comment type="pathway">
    <text evidence="7">Metabolic intermediate biosynthesis; chorismate biosynthesis; chorismate from D-erythrose 4-phosphate and phosphoenolpyruvate: step 5/7.</text>
</comment>
<evidence type="ECO:0000313" key="8">
    <source>
        <dbReference type="EMBL" id="PNQ73271.1"/>
    </source>
</evidence>
<dbReference type="GO" id="GO:0005829">
    <property type="term" value="C:cytosol"/>
    <property type="evidence" value="ECO:0007669"/>
    <property type="project" value="TreeGrafter"/>
</dbReference>
<evidence type="ECO:0000313" key="9">
    <source>
        <dbReference type="Proteomes" id="UP000236641"/>
    </source>
</evidence>
<keyword evidence="1 7" id="KW-0028">Amino-acid biosynthesis</keyword>
<dbReference type="PRINTS" id="PR01100">
    <property type="entry name" value="SHIKIMTKNASE"/>
</dbReference>
<dbReference type="GO" id="GO:0004765">
    <property type="term" value="F:shikimate kinase activity"/>
    <property type="evidence" value="ECO:0007669"/>
    <property type="project" value="UniProtKB-UniRule"/>
</dbReference>
<feature type="binding site" evidence="7">
    <location>
        <position position="14"/>
    </location>
    <ligand>
        <name>Mg(2+)</name>
        <dbReference type="ChEBI" id="CHEBI:18420"/>
    </ligand>
</feature>
<dbReference type="Pfam" id="PF01202">
    <property type="entry name" value="SKI"/>
    <property type="match status" value="1"/>
</dbReference>
<sequence>MNVILLGYMGSGKSFIGQELSKTLQMPFIDFDGFIEENERSTINEIFDTKGEIYFRKIEHHYLKALLNKSTNSIIALGGGTPCYYDNMQIIKSRENTKVIYINVSVAELSKRLLKEKQARPLLKYVSSIDDMEEFVGKHLFERINFYNQADIIINGNNSPEKIIEEIVLRLF</sequence>
<organism evidence="8 9">
    <name type="scientific">Hanstruepera neustonica</name>
    <dbReference type="NCBI Taxonomy" id="1445657"/>
    <lineage>
        <taxon>Bacteria</taxon>
        <taxon>Pseudomonadati</taxon>
        <taxon>Bacteroidota</taxon>
        <taxon>Flavobacteriia</taxon>
        <taxon>Flavobacteriales</taxon>
        <taxon>Flavobacteriaceae</taxon>
        <taxon>Hanstruepera</taxon>
    </lineage>
</organism>
<keyword evidence="9" id="KW-1185">Reference proteome</keyword>
<dbReference type="EMBL" id="POWF01000003">
    <property type="protein sequence ID" value="PNQ73271.1"/>
    <property type="molecule type" value="Genomic_DNA"/>
</dbReference>
<evidence type="ECO:0000256" key="1">
    <source>
        <dbReference type="ARBA" id="ARBA00022605"/>
    </source>
</evidence>
<dbReference type="GO" id="GO:0009423">
    <property type="term" value="P:chorismate biosynthetic process"/>
    <property type="evidence" value="ECO:0007669"/>
    <property type="project" value="UniProtKB-UniRule"/>
</dbReference>
<dbReference type="Gene3D" id="3.40.50.300">
    <property type="entry name" value="P-loop containing nucleotide triphosphate hydrolases"/>
    <property type="match status" value="1"/>
</dbReference>
<dbReference type="GO" id="GO:0008652">
    <property type="term" value="P:amino acid biosynthetic process"/>
    <property type="evidence" value="ECO:0007669"/>
    <property type="project" value="UniProtKB-KW"/>
</dbReference>
<feature type="binding site" evidence="7">
    <location>
        <position position="32"/>
    </location>
    <ligand>
        <name>substrate</name>
    </ligand>
</feature>
<comment type="catalytic activity">
    <reaction evidence="7">
        <text>shikimate + ATP = 3-phosphoshikimate + ADP + H(+)</text>
        <dbReference type="Rhea" id="RHEA:13121"/>
        <dbReference type="ChEBI" id="CHEBI:15378"/>
        <dbReference type="ChEBI" id="CHEBI:30616"/>
        <dbReference type="ChEBI" id="CHEBI:36208"/>
        <dbReference type="ChEBI" id="CHEBI:145989"/>
        <dbReference type="ChEBI" id="CHEBI:456216"/>
        <dbReference type="EC" id="2.7.1.71"/>
    </reaction>
</comment>
<comment type="caution">
    <text evidence="7">Lacks conserved residue(s) required for the propagation of feature annotation.</text>
</comment>
<name>A0A2K1DZ27_9FLAO</name>
<evidence type="ECO:0000256" key="7">
    <source>
        <dbReference type="HAMAP-Rule" id="MF_00109"/>
    </source>
</evidence>
<dbReference type="Proteomes" id="UP000236641">
    <property type="component" value="Unassembled WGS sequence"/>
</dbReference>
<reference evidence="8 9" key="1">
    <citation type="submission" date="2018-01" db="EMBL/GenBank/DDBJ databases">
        <title>The draft genome of Hanstruepera neustonica JCM19743.</title>
        <authorList>
            <person name="He R.-H."/>
            <person name="Du Z.-J."/>
        </authorList>
    </citation>
    <scope>NUCLEOTIDE SEQUENCE [LARGE SCALE GENOMIC DNA]</scope>
    <source>
        <strain evidence="8 9">JCM19743</strain>
    </source>
</reference>
<dbReference type="PANTHER" id="PTHR21087:SF16">
    <property type="entry name" value="SHIKIMATE KINASE 1, CHLOROPLASTIC"/>
    <property type="match status" value="1"/>
</dbReference>
<dbReference type="RefSeq" id="WP_103051794.1">
    <property type="nucleotide sequence ID" value="NZ_POWF01000003.1"/>
</dbReference>
<keyword evidence="2 7" id="KW-0808">Transferase</keyword>
<accession>A0A2K1DZ27</accession>
<comment type="subcellular location">
    <subcellularLocation>
        <location evidence="7">Cytoplasm</location>
    </subcellularLocation>
</comment>
<keyword evidence="6 7" id="KW-0057">Aromatic amino acid biosynthesis</keyword>
<evidence type="ECO:0000256" key="3">
    <source>
        <dbReference type="ARBA" id="ARBA00022741"/>
    </source>
</evidence>
<gene>
    <name evidence="7" type="primary">aroK</name>
    <name evidence="8" type="ORF">C1T31_07045</name>
</gene>
<comment type="cofactor">
    <cofactor evidence="7">
        <name>Mg(2+)</name>
        <dbReference type="ChEBI" id="CHEBI:18420"/>
    </cofactor>
    <text evidence="7">Binds 1 Mg(2+) ion per subunit.</text>
</comment>
<dbReference type="PANTHER" id="PTHR21087">
    <property type="entry name" value="SHIKIMATE KINASE"/>
    <property type="match status" value="1"/>
</dbReference>
<keyword evidence="4 7" id="KW-0418">Kinase</keyword>
<dbReference type="CDD" id="cd00464">
    <property type="entry name" value="SK"/>
    <property type="match status" value="1"/>
</dbReference>
<dbReference type="GO" id="GO:0005524">
    <property type="term" value="F:ATP binding"/>
    <property type="evidence" value="ECO:0007669"/>
    <property type="project" value="UniProtKB-UniRule"/>
</dbReference>
<dbReference type="OrthoDB" id="9800332at2"/>
<feature type="binding site" evidence="7">
    <location>
        <position position="120"/>
    </location>
    <ligand>
        <name>ATP</name>
        <dbReference type="ChEBI" id="CHEBI:30616"/>
    </ligand>
</feature>
<evidence type="ECO:0000256" key="4">
    <source>
        <dbReference type="ARBA" id="ARBA00022777"/>
    </source>
</evidence>
<feature type="binding site" evidence="7">
    <location>
        <position position="79"/>
    </location>
    <ligand>
        <name>substrate</name>
    </ligand>
</feature>
<keyword evidence="3 7" id="KW-0547">Nucleotide-binding</keyword>
<dbReference type="AlphaFoldDB" id="A0A2K1DZ27"/>
<dbReference type="InterPro" id="IPR000623">
    <property type="entry name" value="Shikimate_kinase/TSH1"/>
</dbReference>
<comment type="subunit">
    <text evidence="7">Monomer.</text>
</comment>
<dbReference type="InterPro" id="IPR031322">
    <property type="entry name" value="Shikimate/glucono_kinase"/>
</dbReference>
<comment type="similarity">
    <text evidence="7">Belongs to the shikimate kinase family.</text>
</comment>
<evidence type="ECO:0000256" key="5">
    <source>
        <dbReference type="ARBA" id="ARBA00022840"/>
    </source>
</evidence>
<keyword evidence="7" id="KW-0963">Cytoplasm</keyword>
<protein>
    <recommendedName>
        <fullName evidence="7">Shikimate kinase</fullName>
        <shortName evidence="7">SK</shortName>
        <ecNumber evidence="7">2.7.1.71</ecNumber>
    </recommendedName>
</protein>
<dbReference type="InterPro" id="IPR027417">
    <property type="entry name" value="P-loop_NTPase"/>
</dbReference>
<keyword evidence="7" id="KW-0460">Magnesium</keyword>
<keyword evidence="5 7" id="KW-0067">ATP-binding</keyword>
<feature type="binding site" evidence="7">
    <location>
        <position position="56"/>
    </location>
    <ligand>
        <name>substrate</name>
    </ligand>
</feature>